<accession>A0A1D1V8L7</accession>
<reference evidence="1 2" key="1">
    <citation type="journal article" date="2016" name="Nat. Commun.">
        <title>Extremotolerant tardigrade genome and improved radiotolerance of human cultured cells by tardigrade-unique protein.</title>
        <authorList>
            <person name="Hashimoto T."/>
            <person name="Horikawa D.D."/>
            <person name="Saito Y."/>
            <person name="Kuwahara H."/>
            <person name="Kozuka-Hata H."/>
            <person name="Shin-I T."/>
            <person name="Minakuchi Y."/>
            <person name="Ohishi K."/>
            <person name="Motoyama A."/>
            <person name="Aizu T."/>
            <person name="Enomoto A."/>
            <person name="Kondo K."/>
            <person name="Tanaka S."/>
            <person name="Hara Y."/>
            <person name="Koshikawa S."/>
            <person name="Sagara H."/>
            <person name="Miura T."/>
            <person name="Yokobori S."/>
            <person name="Miyagawa K."/>
            <person name="Suzuki Y."/>
            <person name="Kubo T."/>
            <person name="Oyama M."/>
            <person name="Kohara Y."/>
            <person name="Fujiyama A."/>
            <person name="Arakawa K."/>
            <person name="Katayama T."/>
            <person name="Toyoda A."/>
            <person name="Kunieda T."/>
        </authorList>
    </citation>
    <scope>NUCLEOTIDE SEQUENCE [LARGE SCALE GENOMIC DNA]</scope>
    <source>
        <strain evidence="1 2">YOKOZUNA-1</strain>
    </source>
</reference>
<evidence type="ECO:0000313" key="1">
    <source>
        <dbReference type="EMBL" id="GAU98039.1"/>
    </source>
</evidence>
<protein>
    <submittedName>
        <fullName evidence="1">Uncharacterized protein</fullName>
    </submittedName>
</protein>
<proteinExistence type="predicted"/>
<dbReference type="AlphaFoldDB" id="A0A1D1V8L7"/>
<gene>
    <name evidence="1" type="primary">RvY_09242-1</name>
    <name evidence="1" type="synonym">RvY_09242.1</name>
    <name evidence="1" type="ORF">RvY_09242</name>
</gene>
<evidence type="ECO:0000313" key="2">
    <source>
        <dbReference type="Proteomes" id="UP000186922"/>
    </source>
</evidence>
<sequence length="75" mass="8697">MSQIWIDLSLIQTFACPSNDYYTGISTAQAFIKSEFHKPRVMIEPWHQRMDELGIRDFQFKARADNAVAMMEVAV</sequence>
<comment type="caution">
    <text evidence="1">The sequence shown here is derived from an EMBL/GenBank/DDBJ whole genome shotgun (WGS) entry which is preliminary data.</text>
</comment>
<keyword evidence="2" id="KW-1185">Reference proteome</keyword>
<dbReference type="Proteomes" id="UP000186922">
    <property type="component" value="Unassembled WGS sequence"/>
</dbReference>
<dbReference type="EMBL" id="BDGG01000004">
    <property type="protein sequence ID" value="GAU98039.1"/>
    <property type="molecule type" value="Genomic_DNA"/>
</dbReference>
<name>A0A1D1V8L7_RAMVA</name>
<organism evidence="1 2">
    <name type="scientific">Ramazzottius varieornatus</name>
    <name type="common">Water bear</name>
    <name type="synonym">Tardigrade</name>
    <dbReference type="NCBI Taxonomy" id="947166"/>
    <lineage>
        <taxon>Eukaryota</taxon>
        <taxon>Metazoa</taxon>
        <taxon>Ecdysozoa</taxon>
        <taxon>Tardigrada</taxon>
        <taxon>Eutardigrada</taxon>
        <taxon>Parachela</taxon>
        <taxon>Hypsibioidea</taxon>
        <taxon>Ramazzottiidae</taxon>
        <taxon>Ramazzottius</taxon>
    </lineage>
</organism>